<reference evidence="1 2" key="1">
    <citation type="submission" date="2021-06" db="EMBL/GenBank/DDBJ databases">
        <title>Caerostris extrusa draft genome.</title>
        <authorList>
            <person name="Kono N."/>
            <person name="Arakawa K."/>
        </authorList>
    </citation>
    <scope>NUCLEOTIDE SEQUENCE [LARGE SCALE GENOMIC DNA]</scope>
</reference>
<keyword evidence="2" id="KW-1185">Reference proteome</keyword>
<organism evidence="1 2">
    <name type="scientific">Caerostris extrusa</name>
    <name type="common">Bark spider</name>
    <name type="synonym">Caerostris bankana</name>
    <dbReference type="NCBI Taxonomy" id="172846"/>
    <lineage>
        <taxon>Eukaryota</taxon>
        <taxon>Metazoa</taxon>
        <taxon>Ecdysozoa</taxon>
        <taxon>Arthropoda</taxon>
        <taxon>Chelicerata</taxon>
        <taxon>Arachnida</taxon>
        <taxon>Araneae</taxon>
        <taxon>Araneomorphae</taxon>
        <taxon>Entelegynae</taxon>
        <taxon>Araneoidea</taxon>
        <taxon>Araneidae</taxon>
        <taxon>Caerostris</taxon>
    </lineage>
</organism>
<comment type="caution">
    <text evidence="1">The sequence shown here is derived from an EMBL/GenBank/DDBJ whole genome shotgun (WGS) entry which is preliminary data.</text>
</comment>
<protein>
    <submittedName>
        <fullName evidence="1">Uncharacterized protein</fullName>
    </submittedName>
</protein>
<evidence type="ECO:0000313" key="1">
    <source>
        <dbReference type="EMBL" id="GIY05171.1"/>
    </source>
</evidence>
<accession>A0AAV4QAR7</accession>
<dbReference type="Proteomes" id="UP001054945">
    <property type="component" value="Unassembled WGS sequence"/>
</dbReference>
<dbReference type="EMBL" id="BPLR01005813">
    <property type="protein sequence ID" value="GIY05171.1"/>
    <property type="molecule type" value="Genomic_DNA"/>
</dbReference>
<name>A0AAV4QAR7_CAEEX</name>
<dbReference type="AlphaFoldDB" id="A0AAV4QAR7"/>
<gene>
    <name evidence="1" type="ORF">CEXT_97421</name>
</gene>
<evidence type="ECO:0000313" key="2">
    <source>
        <dbReference type="Proteomes" id="UP001054945"/>
    </source>
</evidence>
<sequence>MHGYCSGHPHHYISEITETVVDISIRSALHYLQYKEILMAADDILKQSIPAELHTACLTFGQLKSLREHSRTFIAWAWIRLHGCVRRPRLQGDRSHNSSKILSIGQRTDLFTGVFSRMEYYNSVKI</sequence>
<proteinExistence type="predicted"/>